<gene>
    <name evidence="1" type="ORF">GDO81_026545</name>
</gene>
<dbReference type="AlphaFoldDB" id="A0AAV6ZTW2"/>
<proteinExistence type="predicted"/>
<keyword evidence="2" id="KW-1185">Reference proteome</keyword>
<dbReference type="EMBL" id="WNYA01000016">
    <property type="protein sequence ID" value="KAG8550922.1"/>
    <property type="molecule type" value="Genomic_DNA"/>
</dbReference>
<evidence type="ECO:0000313" key="1">
    <source>
        <dbReference type="EMBL" id="KAG8550922.1"/>
    </source>
</evidence>
<protein>
    <submittedName>
        <fullName evidence="1">Uncharacterized protein</fullName>
    </submittedName>
</protein>
<comment type="caution">
    <text evidence="1">The sequence shown here is derived from an EMBL/GenBank/DDBJ whole genome shotgun (WGS) entry which is preliminary data.</text>
</comment>
<accession>A0AAV6ZTW2</accession>
<sequence length="73" mass="8239">MLSSTSYEHQDDIVRCGAACFRLPQYTLHSRCLHFSYPSLPPFLHPIIDILPLGSELEHSVSCRHPRCTLSAS</sequence>
<organism evidence="1 2">
    <name type="scientific">Engystomops pustulosus</name>
    <name type="common">Tungara frog</name>
    <name type="synonym">Physalaemus pustulosus</name>
    <dbReference type="NCBI Taxonomy" id="76066"/>
    <lineage>
        <taxon>Eukaryota</taxon>
        <taxon>Metazoa</taxon>
        <taxon>Chordata</taxon>
        <taxon>Craniata</taxon>
        <taxon>Vertebrata</taxon>
        <taxon>Euteleostomi</taxon>
        <taxon>Amphibia</taxon>
        <taxon>Batrachia</taxon>
        <taxon>Anura</taxon>
        <taxon>Neobatrachia</taxon>
        <taxon>Hyloidea</taxon>
        <taxon>Leptodactylidae</taxon>
        <taxon>Leiuperinae</taxon>
        <taxon>Engystomops</taxon>
    </lineage>
</organism>
<dbReference type="Proteomes" id="UP000824782">
    <property type="component" value="Unassembled WGS sequence"/>
</dbReference>
<reference evidence="1" key="1">
    <citation type="thesis" date="2020" institute="ProQuest LLC" country="789 East Eisenhower Parkway, Ann Arbor, MI, USA">
        <title>Comparative Genomics and Chromosome Evolution.</title>
        <authorList>
            <person name="Mudd A.B."/>
        </authorList>
    </citation>
    <scope>NUCLEOTIDE SEQUENCE</scope>
    <source>
        <strain evidence="1">237g6f4</strain>
        <tissue evidence="1">Blood</tissue>
    </source>
</reference>
<name>A0AAV6ZTW2_ENGPU</name>
<evidence type="ECO:0000313" key="2">
    <source>
        <dbReference type="Proteomes" id="UP000824782"/>
    </source>
</evidence>